<name>A0A4R5LNZ0_9GAMM</name>
<keyword evidence="3" id="KW-1185">Reference proteome</keyword>
<dbReference type="InterPro" id="IPR000073">
    <property type="entry name" value="AB_hydrolase_1"/>
</dbReference>
<reference evidence="2 3" key="1">
    <citation type="submission" date="2019-03" db="EMBL/GenBank/DDBJ databases">
        <title>Seongchinamella monodicae gen. nov., sp. nov., a novel member of the Gammaproteobacteria isolated from a tidal mudflat of beach.</title>
        <authorList>
            <person name="Yang H.G."/>
            <person name="Kang J.W."/>
            <person name="Lee S.D."/>
        </authorList>
    </citation>
    <scope>NUCLEOTIDE SEQUENCE [LARGE SCALE GENOMIC DNA]</scope>
    <source>
        <strain evidence="2 3">GH4-78</strain>
    </source>
</reference>
<comment type="caution">
    <text evidence="2">The sequence shown here is derived from an EMBL/GenBank/DDBJ whole genome shotgun (WGS) entry which is preliminary data.</text>
</comment>
<dbReference type="PANTHER" id="PTHR43798">
    <property type="entry name" value="MONOACYLGLYCEROL LIPASE"/>
    <property type="match status" value="1"/>
</dbReference>
<dbReference type="SUPFAM" id="SSF53474">
    <property type="entry name" value="alpha/beta-Hydrolases"/>
    <property type="match status" value="1"/>
</dbReference>
<dbReference type="GO" id="GO:0016787">
    <property type="term" value="F:hydrolase activity"/>
    <property type="evidence" value="ECO:0007669"/>
    <property type="project" value="UniProtKB-KW"/>
</dbReference>
<organism evidence="2 3">
    <name type="scientific">Seongchinamella unica</name>
    <dbReference type="NCBI Taxonomy" id="2547392"/>
    <lineage>
        <taxon>Bacteria</taxon>
        <taxon>Pseudomonadati</taxon>
        <taxon>Pseudomonadota</taxon>
        <taxon>Gammaproteobacteria</taxon>
        <taxon>Cellvibrionales</taxon>
        <taxon>Halieaceae</taxon>
        <taxon>Seongchinamella</taxon>
    </lineage>
</organism>
<dbReference type="OrthoDB" id="9779853at2"/>
<dbReference type="InterPro" id="IPR050266">
    <property type="entry name" value="AB_hydrolase_sf"/>
</dbReference>
<dbReference type="InterPro" id="IPR029058">
    <property type="entry name" value="AB_hydrolase_fold"/>
</dbReference>
<dbReference type="Pfam" id="PF12697">
    <property type="entry name" value="Abhydrolase_6"/>
    <property type="match status" value="1"/>
</dbReference>
<evidence type="ECO:0000313" key="2">
    <source>
        <dbReference type="EMBL" id="TDG12097.1"/>
    </source>
</evidence>
<keyword evidence="2" id="KW-0378">Hydrolase</keyword>
<gene>
    <name evidence="2" type="ORF">E2F43_17240</name>
</gene>
<dbReference type="Gene3D" id="3.40.50.1820">
    <property type="entry name" value="alpha/beta hydrolase"/>
    <property type="match status" value="1"/>
</dbReference>
<dbReference type="Proteomes" id="UP000295554">
    <property type="component" value="Unassembled WGS sequence"/>
</dbReference>
<dbReference type="AlphaFoldDB" id="A0A4R5LNZ0"/>
<feature type="domain" description="AB hydrolase-1" evidence="1">
    <location>
        <begin position="47"/>
        <end position="299"/>
    </location>
</feature>
<proteinExistence type="predicted"/>
<sequence length="308" mass="35076">MCRRRHGPGHHHRANLIRTVSETREYHLDIGDVELAVVEWPGEGDPVLLLHATGFHSRCWNQVVSRLPGRQIYAVDLRYHGKSDSIGEVDWQILSRDICLLIDKLDLRNIVAAGHSIGGYLLARAAVARLDRFRHALLIDPVITSRESYQLSRQAFADIDAADHPVARRKNKWQDAEEMFEHFRDRSPFDSWQPEVLKDYCDYALHPSNEEGFRQLLCDPLNEASIYASQGYSDDILDELPRLRKPVTLLRARYSGIVPGDFTGSPTWPELASMLPDCTDIYLPDMNHFIPMQDPAMVAGLIQQALDS</sequence>
<accession>A0A4R5LNZ0</accession>
<evidence type="ECO:0000259" key="1">
    <source>
        <dbReference type="Pfam" id="PF12697"/>
    </source>
</evidence>
<dbReference type="EMBL" id="SMSE01000004">
    <property type="protein sequence ID" value="TDG12097.1"/>
    <property type="molecule type" value="Genomic_DNA"/>
</dbReference>
<evidence type="ECO:0000313" key="3">
    <source>
        <dbReference type="Proteomes" id="UP000295554"/>
    </source>
</evidence>
<protein>
    <submittedName>
        <fullName evidence="2">Alpha/beta hydrolase</fullName>
    </submittedName>
</protein>